<accession>A0A2N5VM61</accession>
<dbReference type="EMBL" id="PGCI01000007">
    <property type="protein sequence ID" value="PLW51083.1"/>
    <property type="molecule type" value="Genomic_DNA"/>
</dbReference>
<keyword evidence="1" id="KW-0472">Membrane</keyword>
<evidence type="ECO:0000313" key="2">
    <source>
        <dbReference type="EMBL" id="PLW51083.1"/>
    </source>
</evidence>
<keyword evidence="1" id="KW-1133">Transmembrane helix</keyword>
<keyword evidence="1" id="KW-0812">Transmembrane</keyword>
<sequence length="90" mass="10266">MSNHHTSCRNKTNMYDYINFLGIRNSEYTLMILLANGFHLHELFKSPALSRSVVRELGLTLGVVTMLFSNVARYNQYLRSQKAGSPEGLQ</sequence>
<feature type="transmembrane region" description="Helical" evidence="1">
    <location>
        <begin position="53"/>
        <end position="72"/>
    </location>
</feature>
<dbReference type="AlphaFoldDB" id="A0A2N5VM61"/>
<organism evidence="2 3">
    <name type="scientific">Puccinia coronata f. sp. avenae</name>
    <dbReference type="NCBI Taxonomy" id="200324"/>
    <lineage>
        <taxon>Eukaryota</taxon>
        <taxon>Fungi</taxon>
        <taxon>Dikarya</taxon>
        <taxon>Basidiomycota</taxon>
        <taxon>Pucciniomycotina</taxon>
        <taxon>Pucciniomycetes</taxon>
        <taxon>Pucciniales</taxon>
        <taxon>Pucciniaceae</taxon>
        <taxon>Puccinia</taxon>
    </lineage>
</organism>
<evidence type="ECO:0000313" key="3">
    <source>
        <dbReference type="Proteomes" id="UP000235392"/>
    </source>
</evidence>
<gene>
    <name evidence="2" type="ORF">PCASD_02413</name>
</gene>
<proteinExistence type="predicted"/>
<evidence type="ECO:0000256" key="1">
    <source>
        <dbReference type="SAM" id="Phobius"/>
    </source>
</evidence>
<dbReference type="Proteomes" id="UP000235392">
    <property type="component" value="Unassembled WGS sequence"/>
</dbReference>
<comment type="caution">
    <text evidence="2">The sequence shown here is derived from an EMBL/GenBank/DDBJ whole genome shotgun (WGS) entry which is preliminary data.</text>
</comment>
<protein>
    <submittedName>
        <fullName evidence="2">Uncharacterized protein</fullName>
    </submittedName>
</protein>
<reference evidence="2 3" key="1">
    <citation type="submission" date="2017-11" db="EMBL/GenBank/DDBJ databases">
        <title>De novo assembly and phasing of dikaryotic genomes from two isolates of Puccinia coronata f. sp. avenae, the causal agent of oat crown rust.</title>
        <authorList>
            <person name="Miller M.E."/>
            <person name="Zhang Y."/>
            <person name="Omidvar V."/>
            <person name="Sperschneider J."/>
            <person name="Schwessinger B."/>
            <person name="Raley C."/>
            <person name="Palmer J.M."/>
            <person name="Garnica D."/>
            <person name="Upadhyaya N."/>
            <person name="Rathjen J."/>
            <person name="Taylor J.M."/>
            <person name="Park R.F."/>
            <person name="Dodds P.N."/>
            <person name="Hirsch C.D."/>
            <person name="Kianian S.F."/>
            <person name="Figueroa M."/>
        </authorList>
    </citation>
    <scope>NUCLEOTIDE SEQUENCE [LARGE SCALE GENOMIC DNA]</scope>
    <source>
        <strain evidence="2">12SD80</strain>
    </source>
</reference>
<name>A0A2N5VM61_9BASI</name>